<accession>A0A1B1Z8H1</accession>
<dbReference type="AlphaFoldDB" id="A0A1B1Z8H1"/>
<dbReference type="SUPFAM" id="SSF53697">
    <property type="entry name" value="SIS domain"/>
    <property type="match status" value="1"/>
</dbReference>
<dbReference type="InterPro" id="IPR017552">
    <property type="entry name" value="PHI/rmpB"/>
</dbReference>
<dbReference type="STRING" id="255247.ABE41_017265"/>
<dbReference type="RefSeq" id="WP_066293047.1">
    <property type="nucleotide sequence ID" value="NZ_CP016761.1"/>
</dbReference>
<evidence type="ECO:0000313" key="4">
    <source>
        <dbReference type="Proteomes" id="UP000077412"/>
    </source>
</evidence>
<name>A0A1B1Z8H1_9BACL</name>
<dbReference type="PANTHER" id="PTHR43443">
    <property type="entry name" value="3-HEXULOSE-6-PHOSPHATE ISOMERASE"/>
    <property type="match status" value="1"/>
</dbReference>
<evidence type="ECO:0000259" key="2">
    <source>
        <dbReference type="PROSITE" id="PS51464"/>
    </source>
</evidence>
<comment type="similarity">
    <text evidence="1">Belongs to the SIS family. PHI subfamily.</text>
</comment>
<dbReference type="Gene3D" id="3.40.50.10490">
    <property type="entry name" value="Glucose-6-phosphate isomerase like protein, domain 1"/>
    <property type="match status" value="1"/>
</dbReference>
<dbReference type="PANTHER" id="PTHR43443:SF1">
    <property type="entry name" value="3-HEXULOSE-6-PHOSPHATE ISOMERASE"/>
    <property type="match status" value="1"/>
</dbReference>
<organism evidence="3 4">
    <name type="scientific">Fictibacillus arsenicus</name>
    <dbReference type="NCBI Taxonomy" id="255247"/>
    <lineage>
        <taxon>Bacteria</taxon>
        <taxon>Bacillati</taxon>
        <taxon>Bacillota</taxon>
        <taxon>Bacilli</taxon>
        <taxon>Bacillales</taxon>
        <taxon>Fictibacillaceae</taxon>
        <taxon>Fictibacillus</taxon>
    </lineage>
</organism>
<dbReference type="CDD" id="cd05005">
    <property type="entry name" value="SIS_PHI"/>
    <property type="match status" value="1"/>
</dbReference>
<dbReference type="GO" id="GO:0016853">
    <property type="term" value="F:isomerase activity"/>
    <property type="evidence" value="ECO:0007669"/>
    <property type="project" value="InterPro"/>
</dbReference>
<gene>
    <name evidence="3" type="ORF">ABE41_017265</name>
</gene>
<dbReference type="PROSITE" id="PS51464">
    <property type="entry name" value="SIS"/>
    <property type="match status" value="1"/>
</dbReference>
<feature type="domain" description="SIS" evidence="2">
    <location>
        <begin position="29"/>
        <end position="172"/>
    </location>
</feature>
<dbReference type="NCBIfam" id="TIGR03127">
    <property type="entry name" value="RuMP_HxlB"/>
    <property type="match status" value="1"/>
</dbReference>
<dbReference type="EMBL" id="CP016761">
    <property type="protein sequence ID" value="ANX13762.1"/>
    <property type="molecule type" value="Genomic_DNA"/>
</dbReference>
<dbReference type="GO" id="GO:0097367">
    <property type="term" value="F:carbohydrate derivative binding"/>
    <property type="evidence" value="ECO:0007669"/>
    <property type="project" value="InterPro"/>
</dbReference>
<dbReference type="InterPro" id="IPR046348">
    <property type="entry name" value="SIS_dom_sf"/>
</dbReference>
<dbReference type="OrthoDB" id="9797832at2"/>
<reference evidence="3 4" key="1">
    <citation type="submission" date="2016-08" db="EMBL/GenBank/DDBJ databases">
        <title>Complete genome sequence of Fictibacillus arsenicus G25-54, a strain with toxicity to nematodes and a potential arsenic-resistance activity.</title>
        <authorList>
            <person name="Zheng Z."/>
        </authorList>
    </citation>
    <scope>NUCLEOTIDE SEQUENCE [LARGE SCALE GENOMIC DNA]</scope>
    <source>
        <strain evidence="3 4">G25-54</strain>
    </source>
</reference>
<dbReference type="GO" id="GO:1901135">
    <property type="term" value="P:carbohydrate derivative metabolic process"/>
    <property type="evidence" value="ECO:0007669"/>
    <property type="project" value="InterPro"/>
</dbReference>
<dbReference type="InterPro" id="IPR001347">
    <property type="entry name" value="SIS_dom"/>
</dbReference>
<dbReference type="Pfam" id="PF01380">
    <property type="entry name" value="SIS"/>
    <property type="match status" value="1"/>
</dbReference>
<evidence type="ECO:0000256" key="1">
    <source>
        <dbReference type="ARBA" id="ARBA00009235"/>
    </source>
</evidence>
<protein>
    <submittedName>
        <fullName evidence="3">Fe-S cluster assembly protein HesB</fullName>
    </submittedName>
</protein>
<dbReference type="Proteomes" id="UP000077412">
    <property type="component" value="Chromosome"/>
</dbReference>
<keyword evidence="4" id="KW-1185">Reference proteome</keyword>
<proteinExistence type="inferred from homology"/>
<evidence type="ECO:0000313" key="3">
    <source>
        <dbReference type="EMBL" id="ANX13762.1"/>
    </source>
</evidence>
<dbReference type="KEGG" id="far:ABE41_017265"/>
<sequence>MEFKQLQSKLINEAAVALGTINETDVDVFIKEILGARKIFIYGLGRERLMLQAFAMRLVHLGFDVHVVGDVTSPRIEEKDLFITSSGTGYLATVEALLKIVKKAEARVVYITANTESELSQYAELTIHIKAQTMKEDIEERTSLQPLGAVFEQAQLFLFELIIVRLKEQIKISEKEMEKFHTNLE</sequence>